<dbReference type="InterPro" id="IPR002869">
    <property type="entry name" value="Pyrv_flavodox_OxRed_cen"/>
</dbReference>
<dbReference type="Pfam" id="PF01558">
    <property type="entry name" value="POR"/>
    <property type="match status" value="1"/>
</dbReference>
<feature type="domain" description="Transketolase C-terminal" evidence="4">
    <location>
        <begin position="460"/>
        <end position="524"/>
    </location>
</feature>
<keyword evidence="6" id="KW-1185">Reference proteome</keyword>
<dbReference type="PANTHER" id="PTHR32154:SF20">
    <property type="entry name" value="2-OXOGLUTARATE OXIDOREDUCTASE SUBUNIT KORA"/>
    <property type="match status" value="1"/>
</dbReference>
<dbReference type="InterPro" id="IPR029061">
    <property type="entry name" value="THDP-binding"/>
</dbReference>
<dbReference type="Pfam" id="PF01855">
    <property type="entry name" value="POR_N"/>
    <property type="match status" value="1"/>
</dbReference>
<gene>
    <name evidence="5" type="ORF">DPQ33_13900</name>
</gene>
<dbReference type="SUPFAM" id="SSF52922">
    <property type="entry name" value="TK C-terminal domain-like"/>
    <property type="match status" value="1"/>
</dbReference>
<dbReference type="Gene3D" id="3.40.920.10">
    <property type="entry name" value="Pyruvate-ferredoxin oxidoreductase, PFOR, domain III"/>
    <property type="match status" value="1"/>
</dbReference>
<evidence type="ECO:0000259" key="4">
    <source>
        <dbReference type="Pfam" id="PF02780"/>
    </source>
</evidence>
<comment type="caution">
    <text evidence="5">The sequence shown here is derived from an EMBL/GenBank/DDBJ whole genome shotgun (WGS) entry which is preliminary data.</text>
</comment>
<dbReference type="InterPro" id="IPR019752">
    <property type="entry name" value="Pyrv/ketoisovalerate_OxRed_cat"/>
</dbReference>
<evidence type="ECO:0000256" key="1">
    <source>
        <dbReference type="ARBA" id="ARBA00023002"/>
    </source>
</evidence>
<dbReference type="GO" id="GO:0006979">
    <property type="term" value="P:response to oxidative stress"/>
    <property type="evidence" value="ECO:0007669"/>
    <property type="project" value="TreeGrafter"/>
</dbReference>
<dbReference type="Pfam" id="PF02780">
    <property type="entry name" value="Transketolase_C"/>
    <property type="match status" value="1"/>
</dbReference>
<dbReference type="SUPFAM" id="SSF53323">
    <property type="entry name" value="Pyruvate-ferredoxin oxidoreductase, PFOR, domain III"/>
    <property type="match status" value="1"/>
</dbReference>
<sequence>MAIECINILIGGEAGQGLATVGQLLAKCLVRSGYHITVTQDYMSRIRGGHNTFAIRCSDQPIAAPLDAVDVLVALNQETVTLHKDQLTERGIALLGESMEDEGAKALAVPYKELIPKRLFENTAALGVLCALLGIDREVPAELMRQTFKKKGEDIINQNLDVLDKSMQWLRDQNPDFPGLQAAPDAGKEKLMLNGNEAIALGAMAAGVRFCSFYPMTPSTSVALTLIANAETVGMVIEQAEDEIAAVNMGLGASFAGARAIVPTSGGGFALMCEGVSLAGITETPLVFVLAMRPGPATGLPTRTEQGDLNLALYAGHGEFPRVIFAPGDLEQCFRLTHRAFDQAEKAQSPVFVLTDQYMADSYRDTMPFDLDSLPEPPVMPGTSIDAPAEYQRYAITENGVSPRLVPGAGEYLVVVDSDEHYPDGHITEDLDVRIQMQDKRMRKEQILKDDALPPLLVGDEGADVLLVCWGSTLGPALEAAQLLNEQGTKAAVLHFSQVWPLVPWQYAETLEAAGKVVVVEGNPTGQFATLLKIASGFVPDGQILRYDGLPFTAQYILDRLG</sequence>
<keyword evidence="1" id="KW-0560">Oxidoreductase</keyword>
<feature type="domain" description="Pyruvate/ketoisovalerate oxidoreductase catalytic" evidence="2">
    <location>
        <begin position="14"/>
        <end position="167"/>
    </location>
</feature>
<dbReference type="CDD" id="cd07034">
    <property type="entry name" value="TPP_PYR_PFOR_IOR-alpha_like"/>
    <property type="match status" value="1"/>
</dbReference>
<protein>
    <submittedName>
        <fullName evidence="5">2-oxoacid:acceptor oxidoreductase subunit alpha</fullName>
    </submittedName>
</protein>
<dbReference type="EMBL" id="QMIE01000014">
    <property type="protein sequence ID" value="TVM15793.1"/>
    <property type="molecule type" value="Genomic_DNA"/>
</dbReference>
<dbReference type="InterPro" id="IPR050722">
    <property type="entry name" value="Pyruvate:ferred/Flavod_OxRd"/>
</dbReference>
<feature type="domain" description="Pyruvate flavodoxin/ferredoxin oxidoreductase pyrimidine binding" evidence="3">
    <location>
        <begin position="202"/>
        <end position="437"/>
    </location>
</feature>
<dbReference type="Proteomes" id="UP000448292">
    <property type="component" value="Unassembled WGS sequence"/>
</dbReference>
<dbReference type="InterPro" id="IPR033248">
    <property type="entry name" value="Transketolase_C"/>
</dbReference>
<dbReference type="OrthoDB" id="9794954at2"/>
<dbReference type="NCBIfam" id="TIGR03710">
    <property type="entry name" value="OAFO_sf"/>
    <property type="match status" value="1"/>
</dbReference>
<evidence type="ECO:0000259" key="2">
    <source>
        <dbReference type="Pfam" id="PF01558"/>
    </source>
</evidence>
<evidence type="ECO:0000259" key="3">
    <source>
        <dbReference type="Pfam" id="PF01855"/>
    </source>
</evidence>
<dbReference type="AlphaFoldDB" id="A0A7M3MBV7"/>
<evidence type="ECO:0000313" key="5">
    <source>
        <dbReference type="EMBL" id="TVM15793.1"/>
    </source>
</evidence>
<dbReference type="InterPro" id="IPR009014">
    <property type="entry name" value="Transketo_C/PFOR_II"/>
</dbReference>
<dbReference type="PANTHER" id="PTHR32154">
    <property type="entry name" value="PYRUVATE-FLAVODOXIN OXIDOREDUCTASE-RELATED"/>
    <property type="match status" value="1"/>
</dbReference>
<evidence type="ECO:0000313" key="6">
    <source>
        <dbReference type="Proteomes" id="UP000448292"/>
    </source>
</evidence>
<accession>A0A7M3MBV7</accession>
<dbReference type="SUPFAM" id="SSF52518">
    <property type="entry name" value="Thiamin diphosphate-binding fold (THDP-binding)"/>
    <property type="match status" value="1"/>
</dbReference>
<dbReference type="InterPro" id="IPR022367">
    <property type="entry name" value="2-oxoacid/accept_OxRdtase_asu"/>
</dbReference>
<organism evidence="5 6">
    <name type="scientific">Oceanidesulfovibrio indonesiensis</name>
    <dbReference type="NCBI Taxonomy" id="54767"/>
    <lineage>
        <taxon>Bacteria</taxon>
        <taxon>Pseudomonadati</taxon>
        <taxon>Thermodesulfobacteriota</taxon>
        <taxon>Desulfovibrionia</taxon>
        <taxon>Desulfovibrionales</taxon>
        <taxon>Desulfovibrionaceae</taxon>
        <taxon>Oceanidesulfovibrio</taxon>
    </lineage>
</organism>
<reference evidence="5 6" key="1">
    <citation type="submission" date="2018-06" db="EMBL/GenBank/DDBJ databases">
        <title>Complete genome of Desulfovibrio indonesiensis P37SLT.</title>
        <authorList>
            <person name="Crispim J.S."/>
            <person name="Vidigal P.M.P."/>
            <person name="Silva L.C.F."/>
            <person name="Laguardia C.N."/>
            <person name="Araujo L.C."/>
            <person name="Dias R.S."/>
            <person name="Sousa M.P."/>
            <person name="Paula S.O."/>
            <person name="Silva C."/>
        </authorList>
    </citation>
    <scope>NUCLEOTIDE SEQUENCE [LARGE SCALE GENOMIC DNA]</scope>
    <source>
        <strain evidence="5 6">P37SLT</strain>
    </source>
</reference>
<dbReference type="RefSeq" id="WP_144303836.1">
    <property type="nucleotide sequence ID" value="NZ_QMIE01000014.1"/>
</dbReference>
<dbReference type="InterPro" id="IPR002880">
    <property type="entry name" value="Pyrv_Fd/Flavodoxin_OxRdtase_N"/>
</dbReference>
<name>A0A7M3MBV7_9BACT</name>
<dbReference type="FunFam" id="3.40.50.970:FF:000022">
    <property type="entry name" value="2-oxoglutarate ferredoxin oxidoreductase alpha subunit"/>
    <property type="match status" value="1"/>
</dbReference>
<proteinExistence type="predicted"/>
<dbReference type="Gene3D" id="3.40.50.920">
    <property type="match status" value="1"/>
</dbReference>
<dbReference type="GO" id="GO:0016903">
    <property type="term" value="F:oxidoreductase activity, acting on the aldehyde or oxo group of donors"/>
    <property type="evidence" value="ECO:0007669"/>
    <property type="project" value="InterPro"/>
</dbReference>
<dbReference type="Gene3D" id="3.40.50.970">
    <property type="match status" value="1"/>
</dbReference>